<evidence type="ECO:0000313" key="3">
    <source>
        <dbReference type="Proteomes" id="UP000655225"/>
    </source>
</evidence>
<feature type="region of interest" description="Disordered" evidence="1">
    <location>
        <begin position="581"/>
        <end position="601"/>
    </location>
</feature>
<feature type="compositionally biased region" description="Basic and acidic residues" evidence="1">
    <location>
        <begin position="28"/>
        <end position="37"/>
    </location>
</feature>
<keyword evidence="3" id="KW-1185">Reference proteome</keyword>
<dbReference type="OrthoDB" id="8062037at2759"/>
<feature type="region of interest" description="Disordered" evidence="1">
    <location>
        <begin position="669"/>
        <end position="706"/>
    </location>
</feature>
<evidence type="ECO:0000313" key="2">
    <source>
        <dbReference type="EMBL" id="KAF8402059.1"/>
    </source>
</evidence>
<comment type="caution">
    <text evidence="2">The sequence shown here is derived from an EMBL/GenBank/DDBJ whole genome shotgun (WGS) entry which is preliminary data.</text>
</comment>
<feature type="compositionally biased region" description="Polar residues" evidence="1">
    <location>
        <begin position="38"/>
        <end position="51"/>
    </location>
</feature>
<proteinExistence type="predicted"/>
<dbReference type="Proteomes" id="UP000655225">
    <property type="component" value="Unassembled WGS sequence"/>
</dbReference>
<feature type="compositionally biased region" description="Polar residues" evidence="1">
    <location>
        <begin position="420"/>
        <end position="429"/>
    </location>
</feature>
<sequence>MQNREEMDIDQTMDVPDTPDRSATWKTKGGEDNEKKVNSSATDDFRNSNNLDKGVLNRLRGSGRGNSGRLYSHPGKELSICDETEHGSSSSVLKNAQLFRRMIADKTSKCDTKHSAQPQQAEHVTSNSYVNGGSNYLVDRTKLGRDSCGITEVLDSDVKMQDGTSDEMIDLISSKKIPSSSTYSANGRNTRRKMIPGNTKYDKGKAICSEVSSKSFDCKDENSIMDLTVLNKHTVVLERAHPVDASKDFVAKEMRRGSTAANRCLSLHNIANSPNASSNSCKGKAKTDHDTYNGAGAGAGAGLDCGKGFSLSSDSHPKTEHILSRSLYSIASPRSTGQKRLVRNGHISPYNIARAKQSSEIHGNSYTNGTEDDIKKVVSGGSSCLVDIVSPNSEDNHYGKVKEKGVMHYPYPSKEHDPKTLSSSSNPTKEANGIRDANGDASRSSEEICGWRSTRNRSKKIYSPLSDDVGRISRRNDGVGYFLDQHHENRTENRVNVGEGKNTIETTFPEVQEPVPFQHGPASCSVQESSSIAMSEMDRKSGRNRGTNKLLKRQKKHSSFGSNLGECSTWALDDSEVAFLGSSGEPSNARSTRSRNPHHRGILGPVIEIDDLSPEIRCRMVDDDSDVRARQVEADEILARQLQEQLYHEFPGAGGGEIDASIAWTLQQGEDAQHNSRGSHRASHPDNKKKMELGKADKRDGESGDRNGLIHAVQEEGLMDSHHQYLSMKCLQWSAMVVGILKIDIYQLLKITPQYLFLRDKTNEDESFVALVLEKPLAVCVRDDLDGGIGKNLVYWSFNPLWHASPELCAGQFLGIWKSCFPRGIMDLSELEGLVLENPGALNCGRIHMLEALEAAVGNSSDVTRASHFFQAQRDFNENDYEMLLTLDEDNHHGGASLNQINGLPQSTVQITLKKLVLSVLKPHPLEIQFAIFPAYINFTKR</sequence>
<feature type="region of interest" description="Disordered" evidence="1">
    <location>
        <begin position="1"/>
        <end position="71"/>
    </location>
</feature>
<feature type="compositionally biased region" description="Basic residues" evidence="1">
    <location>
        <begin position="592"/>
        <end position="601"/>
    </location>
</feature>
<dbReference type="EMBL" id="JABCRI010000008">
    <property type="protein sequence ID" value="KAF8402059.1"/>
    <property type="molecule type" value="Genomic_DNA"/>
</dbReference>
<dbReference type="OMA" id="ICDETEH"/>
<evidence type="ECO:0000256" key="1">
    <source>
        <dbReference type="SAM" id="MobiDB-lite"/>
    </source>
</evidence>
<accession>A0A834Z6X2</accession>
<feature type="compositionally biased region" description="Basic and acidic residues" evidence="1">
    <location>
        <begin position="683"/>
        <end position="705"/>
    </location>
</feature>
<reference evidence="2 3" key="1">
    <citation type="submission" date="2020-04" db="EMBL/GenBank/DDBJ databases">
        <title>Plant Genome Project.</title>
        <authorList>
            <person name="Zhang R.-G."/>
        </authorList>
    </citation>
    <scope>NUCLEOTIDE SEQUENCE [LARGE SCALE GENOMIC DNA]</scope>
    <source>
        <strain evidence="2">YNK0</strain>
        <tissue evidence="2">Leaf</tissue>
    </source>
</reference>
<dbReference type="AlphaFoldDB" id="A0A834Z6X2"/>
<feature type="region of interest" description="Disordered" evidence="1">
    <location>
        <begin position="410"/>
        <end position="447"/>
    </location>
</feature>
<protein>
    <submittedName>
        <fullName evidence="2">Uncharacterized protein</fullName>
    </submittedName>
</protein>
<gene>
    <name evidence="2" type="ORF">HHK36_013011</name>
</gene>
<organism evidence="2 3">
    <name type="scientific">Tetracentron sinense</name>
    <name type="common">Spur-leaf</name>
    <dbReference type="NCBI Taxonomy" id="13715"/>
    <lineage>
        <taxon>Eukaryota</taxon>
        <taxon>Viridiplantae</taxon>
        <taxon>Streptophyta</taxon>
        <taxon>Embryophyta</taxon>
        <taxon>Tracheophyta</taxon>
        <taxon>Spermatophyta</taxon>
        <taxon>Magnoliopsida</taxon>
        <taxon>Trochodendrales</taxon>
        <taxon>Trochodendraceae</taxon>
        <taxon>Tetracentron</taxon>
    </lineage>
</organism>
<name>A0A834Z6X2_TETSI</name>